<dbReference type="GO" id="GO:0016887">
    <property type="term" value="F:ATP hydrolysis activity"/>
    <property type="evidence" value="ECO:0007669"/>
    <property type="project" value="InterPro"/>
</dbReference>
<keyword evidence="4 6" id="KW-0067">ATP-binding</keyword>
<dbReference type="Gene3D" id="3.40.50.300">
    <property type="entry name" value="P-loop containing nucleotide triphosphate hydrolases"/>
    <property type="match status" value="1"/>
</dbReference>
<dbReference type="PANTHER" id="PTHR42711:SF5">
    <property type="entry name" value="ABC TRANSPORTER ATP-BINDING PROTEIN NATA"/>
    <property type="match status" value="1"/>
</dbReference>
<protein>
    <submittedName>
        <fullName evidence="6">ABC transporter ATP-binding protein</fullName>
    </submittedName>
</protein>
<evidence type="ECO:0000313" key="7">
    <source>
        <dbReference type="Proteomes" id="UP001431131"/>
    </source>
</evidence>
<keyword evidence="7" id="KW-1185">Reference proteome</keyword>
<feature type="domain" description="ABC transporter" evidence="5">
    <location>
        <begin position="2"/>
        <end position="230"/>
    </location>
</feature>
<evidence type="ECO:0000259" key="5">
    <source>
        <dbReference type="PROSITE" id="PS50893"/>
    </source>
</evidence>
<keyword evidence="2" id="KW-0813">Transport</keyword>
<accession>A0AAW5E4H3</accession>
<dbReference type="GO" id="GO:0005524">
    <property type="term" value="F:ATP binding"/>
    <property type="evidence" value="ECO:0007669"/>
    <property type="project" value="UniProtKB-KW"/>
</dbReference>
<sequence length="252" mass="27820">MITIENVSKSYGNKKSLQDVSLTIETGEIYGLLGANGAGKSTLLSILATISRASSGTITMNGLELSKNMKHVREMIGYVPQDIALWEQETVKENLVLWSKFARDKVTEKQLYDLCGMVQLQEKWHEKVSSLSGGMKRKLNIAVALIHNPDILLMDEPTVGIDIQSKFEINQSIRDLASRGKTVVYTTHDMSEILFLCDKIGILQEGNLQFSGTLEDARNSAIAQGVSPQSDEELLYYLFGNQGDGSCGLLKK</sequence>
<dbReference type="PANTHER" id="PTHR42711">
    <property type="entry name" value="ABC TRANSPORTER ATP-BINDING PROTEIN"/>
    <property type="match status" value="1"/>
</dbReference>
<dbReference type="AlphaFoldDB" id="A0AAW5E4H3"/>
<evidence type="ECO:0000256" key="3">
    <source>
        <dbReference type="ARBA" id="ARBA00022741"/>
    </source>
</evidence>
<gene>
    <name evidence="6" type="ORF">MJG50_21120</name>
</gene>
<dbReference type="SMART" id="SM00382">
    <property type="entry name" value="AAA"/>
    <property type="match status" value="1"/>
</dbReference>
<reference evidence="6" key="1">
    <citation type="submission" date="2022-02" db="EMBL/GenBank/DDBJ databases">
        <title>Fredinandcohnia quinoae sp. nov. isolated from Chenopodium quinoa seeds.</title>
        <authorList>
            <person name="Saati-Santamaria Z."/>
            <person name="Flores-Felix J.D."/>
            <person name="Igual J.M."/>
            <person name="Velazquez E."/>
            <person name="Garcia-Fraile P."/>
            <person name="Martinez-Molina E."/>
        </authorList>
    </citation>
    <scope>NUCLEOTIDE SEQUENCE</scope>
    <source>
        <strain evidence="6">SECRCQ15</strain>
    </source>
</reference>
<dbReference type="Pfam" id="PF00005">
    <property type="entry name" value="ABC_tran"/>
    <property type="match status" value="1"/>
</dbReference>
<dbReference type="InterPro" id="IPR003593">
    <property type="entry name" value="AAA+_ATPase"/>
</dbReference>
<dbReference type="RefSeq" id="WP_240257759.1">
    <property type="nucleotide sequence ID" value="NZ_JAKTTI010000058.1"/>
</dbReference>
<evidence type="ECO:0000256" key="4">
    <source>
        <dbReference type="ARBA" id="ARBA00022840"/>
    </source>
</evidence>
<proteinExistence type="inferred from homology"/>
<name>A0AAW5E4H3_9BACI</name>
<dbReference type="InterPro" id="IPR003439">
    <property type="entry name" value="ABC_transporter-like_ATP-bd"/>
</dbReference>
<keyword evidence="3" id="KW-0547">Nucleotide-binding</keyword>
<dbReference type="SUPFAM" id="SSF52540">
    <property type="entry name" value="P-loop containing nucleoside triphosphate hydrolases"/>
    <property type="match status" value="1"/>
</dbReference>
<comment type="similarity">
    <text evidence="1">Belongs to the ABC transporter superfamily.</text>
</comment>
<dbReference type="PROSITE" id="PS00211">
    <property type="entry name" value="ABC_TRANSPORTER_1"/>
    <property type="match status" value="1"/>
</dbReference>
<dbReference type="InterPro" id="IPR050763">
    <property type="entry name" value="ABC_transporter_ATP-binding"/>
</dbReference>
<comment type="caution">
    <text evidence="6">The sequence shown here is derived from an EMBL/GenBank/DDBJ whole genome shotgun (WGS) entry which is preliminary data.</text>
</comment>
<evidence type="ECO:0000256" key="1">
    <source>
        <dbReference type="ARBA" id="ARBA00005417"/>
    </source>
</evidence>
<dbReference type="InterPro" id="IPR027417">
    <property type="entry name" value="P-loop_NTPase"/>
</dbReference>
<evidence type="ECO:0000313" key="6">
    <source>
        <dbReference type="EMBL" id="MCH1627842.1"/>
    </source>
</evidence>
<dbReference type="CDD" id="cd03230">
    <property type="entry name" value="ABC_DR_subfamily_A"/>
    <property type="match status" value="1"/>
</dbReference>
<dbReference type="PROSITE" id="PS50893">
    <property type="entry name" value="ABC_TRANSPORTER_2"/>
    <property type="match status" value="1"/>
</dbReference>
<evidence type="ECO:0000256" key="2">
    <source>
        <dbReference type="ARBA" id="ARBA00022448"/>
    </source>
</evidence>
<dbReference type="InterPro" id="IPR017871">
    <property type="entry name" value="ABC_transporter-like_CS"/>
</dbReference>
<dbReference type="EMBL" id="JAKTTI010000058">
    <property type="protein sequence ID" value="MCH1627842.1"/>
    <property type="molecule type" value="Genomic_DNA"/>
</dbReference>
<dbReference type="Proteomes" id="UP001431131">
    <property type="component" value="Unassembled WGS sequence"/>
</dbReference>
<organism evidence="6 7">
    <name type="scientific">Fredinandcohnia quinoae</name>
    <dbReference type="NCBI Taxonomy" id="2918902"/>
    <lineage>
        <taxon>Bacteria</taxon>
        <taxon>Bacillati</taxon>
        <taxon>Bacillota</taxon>
        <taxon>Bacilli</taxon>
        <taxon>Bacillales</taxon>
        <taxon>Bacillaceae</taxon>
        <taxon>Fredinandcohnia</taxon>
    </lineage>
</organism>